<proteinExistence type="inferred from homology"/>
<dbReference type="InterPro" id="IPR050249">
    <property type="entry name" value="Pseudomonas-type_ThrB"/>
</dbReference>
<protein>
    <submittedName>
        <fullName evidence="3">Phosphotransferase</fullName>
    </submittedName>
</protein>
<dbReference type="EMBL" id="BAAADJ010000018">
    <property type="protein sequence ID" value="GAA0327394.1"/>
    <property type="molecule type" value="Genomic_DNA"/>
</dbReference>
<dbReference type="PANTHER" id="PTHR21064">
    <property type="entry name" value="AMINOGLYCOSIDE PHOSPHOTRANSFERASE DOMAIN-CONTAINING PROTEIN-RELATED"/>
    <property type="match status" value="1"/>
</dbReference>
<feature type="domain" description="Aminoglycoside phosphotransferase" evidence="2">
    <location>
        <begin position="19"/>
        <end position="236"/>
    </location>
</feature>
<dbReference type="InterPro" id="IPR011009">
    <property type="entry name" value="Kinase-like_dom_sf"/>
</dbReference>
<evidence type="ECO:0000313" key="4">
    <source>
        <dbReference type="Proteomes" id="UP001500782"/>
    </source>
</evidence>
<accession>A0ABN0W832</accession>
<comment type="similarity">
    <text evidence="1">Belongs to the pseudomonas-type ThrB family.</text>
</comment>
<dbReference type="PANTHER" id="PTHR21064:SF6">
    <property type="entry name" value="AMINOGLYCOSIDE PHOSPHOTRANSFERASE DOMAIN-CONTAINING PROTEIN"/>
    <property type="match status" value="1"/>
</dbReference>
<dbReference type="InterPro" id="IPR002575">
    <property type="entry name" value="Aminoglycoside_PTrfase"/>
</dbReference>
<dbReference type="Pfam" id="PF01636">
    <property type="entry name" value="APH"/>
    <property type="match status" value="1"/>
</dbReference>
<dbReference type="Proteomes" id="UP001500782">
    <property type="component" value="Unassembled WGS sequence"/>
</dbReference>
<dbReference type="Gene3D" id="3.90.1200.10">
    <property type="match status" value="1"/>
</dbReference>
<keyword evidence="4" id="KW-1185">Reference proteome</keyword>
<evidence type="ECO:0000313" key="3">
    <source>
        <dbReference type="EMBL" id="GAA0327394.1"/>
    </source>
</evidence>
<evidence type="ECO:0000259" key="2">
    <source>
        <dbReference type="Pfam" id="PF01636"/>
    </source>
</evidence>
<comment type="caution">
    <text evidence="3">The sequence shown here is derived from an EMBL/GenBank/DDBJ whole genome shotgun (WGS) entry which is preliminary data.</text>
</comment>
<name>A0ABN0W832_9BACI</name>
<reference evidence="3 4" key="1">
    <citation type="journal article" date="2019" name="Int. J. Syst. Evol. Microbiol.">
        <title>The Global Catalogue of Microorganisms (GCM) 10K type strain sequencing project: providing services to taxonomists for standard genome sequencing and annotation.</title>
        <authorList>
            <consortium name="The Broad Institute Genomics Platform"/>
            <consortium name="The Broad Institute Genome Sequencing Center for Infectious Disease"/>
            <person name="Wu L."/>
            <person name="Ma J."/>
        </authorList>
    </citation>
    <scope>NUCLEOTIDE SEQUENCE [LARGE SCALE GENOMIC DNA]</scope>
    <source>
        <strain evidence="3 4">JCM 9731</strain>
    </source>
</reference>
<organism evidence="3 4">
    <name type="scientific">Bacillus carboniphilus</name>
    <dbReference type="NCBI Taxonomy" id="86663"/>
    <lineage>
        <taxon>Bacteria</taxon>
        <taxon>Bacillati</taxon>
        <taxon>Bacillota</taxon>
        <taxon>Bacilli</taxon>
        <taxon>Bacillales</taxon>
        <taxon>Bacillaceae</taxon>
        <taxon>Bacillus</taxon>
    </lineage>
</organism>
<sequence>MSQIIDTIAAHYNFEREKLTRMSEGFQNQVFKIEGKILRVSPRQRRTLSMIEAELTWLQYLRNNGILLGAPTQIEGFNHVEEITLENQCYYAVFFEEVKGNPVDVMNPEQWNSNFYQEWGRVVGRLHALSQSGPQRLCRPRWTNNNIEILELKPNLDGSFLEKYQKLLCNLNSYAPTKEAYGLIHNDLHQGNFHVISGKPVLFDFDDCAYNWFAYDVAVSLYHACWQQAAFNGDLLTNFPNQFLSSFLEGYEKENQFTDTLIQQIPIFLKIRDIFLYNLFKKEWDPNYMQEWQSEKLRELEFNILSESCFIQL</sequence>
<gene>
    <name evidence="3" type="ORF">GCM10008967_17370</name>
</gene>
<evidence type="ECO:0000256" key="1">
    <source>
        <dbReference type="ARBA" id="ARBA00038240"/>
    </source>
</evidence>
<dbReference type="SUPFAM" id="SSF56112">
    <property type="entry name" value="Protein kinase-like (PK-like)"/>
    <property type="match status" value="1"/>
</dbReference>
<dbReference type="RefSeq" id="WP_343798240.1">
    <property type="nucleotide sequence ID" value="NZ_BAAADJ010000018.1"/>
</dbReference>